<sequence length="208" mass="22059">MADFSYTPKFHHFAWVDNIDRCEAGGTNGFNIRFETIENDLQGVSTVVAQIGTELDRLAARVPTVPRTAIASFAPTLHPVQDSGPWALRSSGNAVAPTSGPPAGALALALPDRVTMTSVRVRGRGAAPSGQNTAFFLNRVSLTDGAVQKVVSFDTRTVPLDTEVPLTPSEVNVVDLANYRYVISANSGVGTASDPVTLVAFQITYTNP</sequence>
<dbReference type="AlphaFoldDB" id="A0AAU1ZRS7"/>
<proteinExistence type="predicted"/>
<dbReference type="EMBL" id="CP108222">
    <property type="protein sequence ID" value="WTT14264.1"/>
    <property type="molecule type" value="Genomic_DNA"/>
</dbReference>
<organism evidence="1">
    <name type="scientific">Streptomyces sp. NBC_00093</name>
    <dbReference type="NCBI Taxonomy" id="2975649"/>
    <lineage>
        <taxon>Bacteria</taxon>
        <taxon>Bacillati</taxon>
        <taxon>Actinomycetota</taxon>
        <taxon>Actinomycetes</taxon>
        <taxon>Kitasatosporales</taxon>
        <taxon>Streptomycetaceae</taxon>
        <taxon>Streptomyces</taxon>
    </lineage>
</organism>
<reference evidence="1" key="1">
    <citation type="submission" date="2022-10" db="EMBL/GenBank/DDBJ databases">
        <title>The complete genomes of actinobacterial strains from the NBC collection.</title>
        <authorList>
            <person name="Joergensen T.S."/>
            <person name="Alvarez Arevalo M."/>
            <person name="Sterndorff E.B."/>
            <person name="Faurdal D."/>
            <person name="Vuksanovic O."/>
            <person name="Mourched A.-S."/>
            <person name="Charusanti P."/>
            <person name="Shaw S."/>
            <person name="Blin K."/>
            <person name="Weber T."/>
        </authorList>
    </citation>
    <scope>NUCLEOTIDE SEQUENCE</scope>
    <source>
        <strain evidence="1">NBC_00093</strain>
    </source>
</reference>
<gene>
    <name evidence="1" type="ORF">OHA22_01430</name>
</gene>
<accession>A0AAU1ZRS7</accession>
<evidence type="ECO:0000313" key="1">
    <source>
        <dbReference type="EMBL" id="WTT14264.1"/>
    </source>
</evidence>
<protein>
    <submittedName>
        <fullName evidence="1">Uncharacterized protein</fullName>
    </submittedName>
</protein>
<name>A0AAU1ZRS7_9ACTN</name>